<gene>
    <name evidence="5" type="ORF">O3M35_004943</name>
</gene>
<dbReference type="Pfam" id="PF03973">
    <property type="entry name" value="Triabin"/>
    <property type="match status" value="1"/>
</dbReference>
<dbReference type="Gene3D" id="2.40.128.20">
    <property type="match status" value="1"/>
</dbReference>
<dbReference type="InterPro" id="IPR005657">
    <property type="entry name" value="Triabi/Procalin"/>
</dbReference>
<protein>
    <recommendedName>
        <fullName evidence="7">Lipocalin/cytosolic fatty-acid binding domain-containing protein</fullName>
    </recommendedName>
</protein>
<dbReference type="EMBL" id="JAPXFL010000002">
    <property type="protein sequence ID" value="KAK9510085.1"/>
    <property type="molecule type" value="Genomic_DNA"/>
</dbReference>
<evidence type="ECO:0000313" key="5">
    <source>
        <dbReference type="EMBL" id="KAK9510085.1"/>
    </source>
</evidence>
<name>A0AAW1DK48_9HEMI</name>
<dbReference type="GO" id="GO:0005576">
    <property type="term" value="C:extracellular region"/>
    <property type="evidence" value="ECO:0007669"/>
    <property type="project" value="UniProtKB-SubCell"/>
</dbReference>
<comment type="similarity">
    <text evidence="4">Belongs to the calycin superfamily. Triabin family.</text>
</comment>
<sequence>MGIFALSSAVPVKPECKNLPAKPDFNTKAFFQGTWYLTHGYVPEYPGIIHELNVCLSIKSLLISPILYQFYTVNMASYHQMSYVQGFAILNEGDGKYVTQLRPVTKDGEPDKKFVPMTQTIIDTDYENYAVGYFCVESSEGLMGTNFGVLSRNPNPDKVHPNVEVVLNTLGLKLSDFASTEKMNCQEV</sequence>
<evidence type="ECO:0000256" key="2">
    <source>
        <dbReference type="ARBA" id="ARBA00022525"/>
    </source>
</evidence>
<keyword evidence="2" id="KW-0964">Secreted</keyword>
<evidence type="ECO:0000256" key="4">
    <source>
        <dbReference type="ARBA" id="ARBA00034121"/>
    </source>
</evidence>
<reference evidence="5 6" key="1">
    <citation type="submission" date="2022-12" db="EMBL/GenBank/DDBJ databases">
        <title>Chromosome-level genome assembly of true bugs.</title>
        <authorList>
            <person name="Ma L."/>
            <person name="Li H."/>
        </authorList>
    </citation>
    <scope>NUCLEOTIDE SEQUENCE [LARGE SCALE GENOMIC DNA]</scope>
    <source>
        <strain evidence="5">Lab_2022b</strain>
    </source>
</reference>
<dbReference type="InterPro" id="IPR012674">
    <property type="entry name" value="Calycin"/>
</dbReference>
<accession>A0AAW1DK48</accession>
<dbReference type="Proteomes" id="UP001461498">
    <property type="component" value="Unassembled WGS sequence"/>
</dbReference>
<evidence type="ECO:0000256" key="3">
    <source>
        <dbReference type="ARBA" id="ARBA00022729"/>
    </source>
</evidence>
<comment type="subcellular location">
    <subcellularLocation>
        <location evidence="1">Secreted</location>
    </subcellularLocation>
</comment>
<evidence type="ECO:0000313" key="6">
    <source>
        <dbReference type="Proteomes" id="UP001461498"/>
    </source>
</evidence>
<keyword evidence="6" id="KW-1185">Reference proteome</keyword>
<evidence type="ECO:0008006" key="7">
    <source>
        <dbReference type="Google" id="ProtNLM"/>
    </source>
</evidence>
<comment type="caution">
    <text evidence="5">The sequence shown here is derived from an EMBL/GenBank/DDBJ whole genome shotgun (WGS) entry which is preliminary data.</text>
</comment>
<organism evidence="5 6">
    <name type="scientific">Rhynocoris fuscipes</name>
    <dbReference type="NCBI Taxonomy" id="488301"/>
    <lineage>
        <taxon>Eukaryota</taxon>
        <taxon>Metazoa</taxon>
        <taxon>Ecdysozoa</taxon>
        <taxon>Arthropoda</taxon>
        <taxon>Hexapoda</taxon>
        <taxon>Insecta</taxon>
        <taxon>Pterygota</taxon>
        <taxon>Neoptera</taxon>
        <taxon>Paraneoptera</taxon>
        <taxon>Hemiptera</taxon>
        <taxon>Heteroptera</taxon>
        <taxon>Panheteroptera</taxon>
        <taxon>Cimicomorpha</taxon>
        <taxon>Reduviidae</taxon>
        <taxon>Harpactorinae</taxon>
        <taxon>Harpactorini</taxon>
        <taxon>Rhynocoris</taxon>
    </lineage>
</organism>
<keyword evidence="3" id="KW-0732">Signal</keyword>
<proteinExistence type="inferred from homology"/>
<evidence type="ECO:0000256" key="1">
    <source>
        <dbReference type="ARBA" id="ARBA00004613"/>
    </source>
</evidence>
<dbReference type="AlphaFoldDB" id="A0AAW1DK48"/>
<dbReference type="GO" id="GO:0030682">
    <property type="term" value="P:symbiont-mediated perturbation of host defenses"/>
    <property type="evidence" value="ECO:0007669"/>
    <property type="project" value="InterPro"/>
</dbReference>
<dbReference type="SUPFAM" id="SSF50814">
    <property type="entry name" value="Lipocalins"/>
    <property type="match status" value="1"/>
</dbReference>